<keyword evidence="4" id="KW-1133">Transmembrane helix</keyword>
<dbReference type="InterPro" id="IPR013783">
    <property type="entry name" value="Ig-like_fold"/>
</dbReference>
<evidence type="ECO:0000313" key="8">
    <source>
        <dbReference type="Proteomes" id="UP000002009"/>
    </source>
</evidence>
<dbReference type="KEGG" id="mis:MICPUN_104083"/>
<evidence type="ECO:0000256" key="3">
    <source>
        <dbReference type="SAM" id="MobiDB-lite"/>
    </source>
</evidence>
<dbReference type="GO" id="GO:0030036">
    <property type="term" value="P:actin cytoskeleton organization"/>
    <property type="evidence" value="ECO:0007669"/>
    <property type="project" value="InterPro"/>
</dbReference>
<dbReference type="RefSeq" id="XP_002506162.1">
    <property type="nucleotide sequence ID" value="XM_002506116.1"/>
</dbReference>
<evidence type="ECO:0000313" key="7">
    <source>
        <dbReference type="EMBL" id="ACO67420.1"/>
    </source>
</evidence>
<feature type="repeat" description="Filamin" evidence="2">
    <location>
        <begin position="1844"/>
        <end position="1898"/>
    </location>
</feature>
<dbReference type="EMBL" id="CP001332">
    <property type="protein sequence ID" value="ACO67420.1"/>
    <property type="molecule type" value="Genomic_DNA"/>
</dbReference>
<feature type="region of interest" description="Disordered" evidence="3">
    <location>
        <begin position="4129"/>
        <end position="4155"/>
    </location>
</feature>
<dbReference type="InterPro" id="IPR002859">
    <property type="entry name" value="PKD/REJ-like"/>
</dbReference>
<dbReference type="STRING" id="296587.C1EH03"/>
<evidence type="ECO:0000259" key="6">
    <source>
        <dbReference type="Pfam" id="PF02010"/>
    </source>
</evidence>
<dbReference type="PROSITE" id="PS50194">
    <property type="entry name" value="FILAMIN_REPEAT"/>
    <property type="match status" value="10"/>
</dbReference>
<name>C1EH03_MICCC</name>
<reference evidence="7 8" key="1">
    <citation type="journal article" date="2009" name="Science">
        <title>Green evolution and dynamic adaptations revealed by genomes of the marine picoeukaryotes Micromonas.</title>
        <authorList>
            <person name="Worden A.Z."/>
            <person name="Lee J.H."/>
            <person name="Mock T."/>
            <person name="Rouze P."/>
            <person name="Simmons M.P."/>
            <person name="Aerts A.L."/>
            <person name="Allen A.E."/>
            <person name="Cuvelier M.L."/>
            <person name="Derelle E."/>
            <person name="Everett M.V."/>
            <person name="Foulon E."/>
            <person name="Grimwood J."/>
            <person name="Gundlach H."/>
            <person name="Henrissat B."/>
            <person name="Napoli C."/>
            <person name="McDonald S.M."/>
            <person name="Parker M.S."/>
            <person name="Rombauts S."/>
            <person name="Salamov A."/>
            <person name="Von Dassow P."/>
            <person name="Badger J.H."/>
            <person name="Coutinho P.M."/>
            <person name="Demir E."/>
            <person name="Dubchak I."/>
            <person name="Gentemann C."/>
            <person name="Eikrem W."/>
            <person name="Gready J.E."/>
            <person name="John U."/>
            <person name="Lanier W."/>
            <person name="Lindquist E.A."/>
            <person name="Lucas S."/>
            <person name="Mayer K.F."/>
            <person name="Moreau H."/>
            <person name="Not F."/>
            <person name="Otillar R."/>
            <person name="Panaud O."/>
            <person name="Pangilinan J."/>
            <person name="Paulsen I."/>
            <person name="Piegu B."/>
            <person name="Poliakov A."/>
            <person name="Robbens S."/>
            <person name="Schmutz J."/>
            <person name="Toulza E."/>
            <person name="Wyss T."/>
            <person name="Zelensky A."/>
            <person name="Zhou K."/>
            <person name="Armbrust E.V."/>
            <person name="Bhattacharya D."/>
            <person name="Goodenough U.W."/>
            <person name="Van de Peer Y."/>
            <person name="Grigoriev I.V."/>
        </authorList>
    </citation>
    <scope>NUCLEOTIDE SEQUENCE [LARGE SCALE GENOMIC DNA]</scope>
    <source>
        <strain evidence="8">RCC299 / NOUM17</strain>
    </source>
</reference>
<evidence type="ECO:0000256" key="1">
    <source>
        <dbReference type="ARBA" id="ARBA00022737"/>
    </source>
</evidence>
<proteinExistence type="predicted"/>
<feature type="repeat" description="Filamin" evidence="2">
    <location>
        <begin position="941"/>
        <end position="1056"/>
    </location>
</feature>
<dbReference type="GeneID" id="8249091"/>
<dbReference type="SUPFAM" id="SSF81296">
    <property type="entry name" value="E set domains"/>
    <property type="match status" value="9"/>
</dbReference>
<dbReference type="Pfam" id="PF02010">
    <property type="entry name" value="REJ"/>
    <property type="match status" value="1"/>
</dbReference>
<feature type="repeat" description="Filamin" evidence="2">
    <location>
        <begin position="1527"/>
        <end position="1626"/>
    </location>
</feature>
<dbReference type="eggNOG" id="KOG0518">
    <property type="taxonomic scope" value="Eukaryota"/>
</dbReference>
<feature type="region of interest" description="Disordered" evidence="3">
    <location>
        <begin position="553"/>
        <end position="573"/>
    </location>
</feature>
<evidence type="ECO:0000256" key="4">
    <source>
        <dbReference type="SAM" id="Phobius"/>
    </source>
</evidence>
<dbReference type="Gene3D" id="2.60.40.10">
    <property type="entry name" value="Immunoglobulins"/>
    <property type="match status" value="11"/>
</dbReference>
<dbReference type="InterPro" id="IPR044801">
    <property type="entry name" value="Filamin"/>
</dbReference>
<feature type="repeat" description="Filamin" evidence="2">
    <location>
        <begin position="1407"/>
        <end position="1519"/>
    </location>
</feature>
<feature type="signal peptide" evidence="5">
    <location>
        <begin position="1"/>
        <end position="36"/>
    </location>
</feature>
<feature type="repeat" description="Filamin" evidence="2">
    <location>
        <begin position="491"/>
        <end position="525"/>
    </location>
</feature>
<feature type="compositionally biased region" description="Polar residues" evidence="3">
    <location>
        <begin position="556"/>
        <end position="571"/>
    </location>
</feature>
<keyword evidence="8" id="KW-1185">Reference proteome</keyword>
<sequence>MGARGPAGRPSIAELARSTLLAVLAVACAIPPGALATSHDDTDGPQAVAVHENVRLVEGWSFREVDAIWGDYSPGGLSASFAVSTWAERLDRTLYANLTNADATSLEALPECADSSKFSTQHVNHTHVPSYVINTTLTCRPKPFGVGVTAGYAVETRYDAPSIDVVVKVNNVNATVRMRSSDPRLGYPATAFLNEDETDGWIDAANTSGTGDDRDASGVALVMDARNPTLVEIDVSGDGGTRATYWLLVTKNSSQFSCPGRNANPALVDGVDTTCLGKESTVESVPAVVQIHQTTTLLVRGKDRAGKINAEGGEADGIEVKIQHYWETTDLHLNLVTNYGMETYGTAEDLGNGNYAIAFSPGKSGLFFFTVSFWGVQHTVERFRVEPKKALVVDYEVTSPALDRVVDDPKLGAATVEEIVDFTVRSSDGLDHAFDDDAAITATIQYFGVGPESGGKTRADWLADEGWRDQHGFYHEPSPTPLVISRDDRIGERYFKFAKTQAGQYEIHVKLGAAPLGDSPYTIHVKGGPAVNYVRANASSRVGLTTIVYEGETADRPSNSTDQLLPSSYKQGETDTYEAGTKVQIDVDLRDKFGNVATIDTAHRELLVKFQDKNGNGGGGGDFIIAEVSRNFEGTAAGFGYKAYATLTRATEYAVTAQIGGAQLCVSNSTCNATTCGDDPINFTAIDVCIHDANVTVAKASAEKSLLLGSGAVKDGRIVADTEVSLAVVPLDAYGNVITKDSSAYEFNVTRDSDNHAEESKKPMTYDAAANDGTHTGTYKLTKSGVYTVGVTQTAPDGDMFHTVGGADGEFKVTIVAGDPKLDNTQIAVAASSFAAGEDGSVDITLRDANDNDVEEDRTHDLVVKMIPSSTSSTSRTFASTDDSSASGTGGAVRIAWNRTSLKHVVSFNIPAAETYVVAAYLGGERVGGTSASNARFTVTAGAPDASATSVVGAGLQTATAGTPASFHVVAADRYGNARTSAHATITPAVHVSVTVPGSTFGACGAVDVVQSPTVVWNSARMRYDVSYTPTVSGTSSVRVTMGGMDVTDSPFAGAVSPGAADAAKSLVYGAGVRGAVVNGAGRVTVRARDANGNYAVSGGDPFRAYVVDASTGTGYADVTMTDNGDGTYSARWTPASTGTEYELNVLLRGTPVASSPYRGLKAVSAAGAATPAMFEAAGDGLERAVAGERATFTIEAADADGVGLAVGGSDLTVTLTWTPVTGGASQTKTLAKKNAGDAGADDTDVVLDNGDGTYAVTYTVTAAVDHALDVREGVGSNAIGGAWPKTVTVVAGATDASRSSVDQSTIPSTASAGDELVLRVHAADANGNAKCHDETGDGHDAFVPAFTLDGVPVSNPDDVVSTPPTRNKTGGYYDFTVTPKAAGTYVFSASLNGVNVSGTSTVTVTEGTLDASSSTVDGAGLFGGLSGVKHFVRVVARDAHGNPITNETTTLADGDCSATLTATAAAAASPNVTATCNLTDASTGTFNVTLLSYTAGSYKLDVELKGVAAGDSPYTKVSFAAGGPVAKESTVEDVAANGADLTAVAGKETTFTLTARDEFGSARTVGGEVVSATLDRDPPVFAAVRDNKNGTYSLTFVPPVTGTNQSFSVMIGTSHVKNSPFNLTATHANTSAALTYAVKNAASGRCPDEKAETGSYAACGVANAICGVAGADNVFIIKPMNEHGVPQDFESVTDAFDVVISPSGNSFGNVSDGSFPGEAVATKTTCGYEVKWRADRVRYKIDGTVAPYELNVTLGGAHVQGSPFKLVAAPARAAAKGTIVFHTNSGVMGYDSSRMRDNTFVAGEAQKLVVQTRDIYRNDAKYDPYAAPQVTVTARLNATRGHIDQNRGEEISVRVTNMLNGLYRLSFTPIKAGPYELWVTVNGEVVGEDKVPLPVVVQPAALSPRHFAVWGPGITEPAIVSQPNYFRVQVRDRFGNNIVHDGSLLVPVRRGCQPYYQHYYEIEDCKGYEIGVKLDVRVGEIFDATSAIVAAEETTVEFIPDGPDLSGHGTLAGSSSILNATNNHTNGTYLVNYTVGKIGFILATVDVERVVESKYPNDGRTLWHSEYYNVTDSPHPARAVRGFMVSGSMSGFGTEDGAAARVELPVIITPRDSRGNHAALRPGDASRYSLSVSPTHRAEVTTQPAPDGVGNLVASWTGKSPGDVTVSVKLDGVDVPGSPKTVNILVNPLYMNINPLLSRASGPALTGSYAGQKTGYTIELVTDSGAGFPASADYEWNGVDPCVVGSAARGFVQVKLDKEPLGAGPAGDASILDNCNGSYSVSLTQTKAGTRLFQTLIGPEEDNPNFKAGVPRGIGPVVSASGVVDAGLVDVVVYSGPTATAVVEWLGHAKAGNGYVGDKIEVMIYPEDAYGNRIDYHVFPRDGLGVAVDVNAVGTDAFTLTRLTDTSRPGPATYHFYGEYVPTEAGKYTFTVHFNAQDGTYETVGKPQTMDIAASTASVETSVVSGDGVAKAKTGVLSWFRVELFDRGGNAAGRGEYIAPQDKPSLPQHPRPGEVPTIVEARLVPFGKEYAQGRVASVHYDEEHDVYIGSYNATESGRSSLVVLLYGQQIKMGTDYLGTDLVATLGGVEIAATDGVVVKVRHAEVFALATTFNPTLDVCKYMGVGGEIFEFIVEARDAFGNLHDDGDERFTLSVTAQPADAVTIKSPAVVANPNGTYTATFTPYTSGDYSLKVTHEGSGLTLLNDFKIAVASGKADKDRVTLGGAGGFHGGKAGVAQSFTVYVRDAYDNPVASNPADGIAMPVYSDESLATKITECELTETPGEVGQLTATYTITDTGTYWIGATLRGALIAAAPFKLEIAPAEAPEITSATVSSSLMRIDAAFDVATDRGAGANVANDVGCARYLAADSVVDVGSGAECVWADAKTLSIYFGVNATIRPGDFISLAQNVIKSADGNSHGASGSYVVNAPAVPTPPEARLSVPDKIGPCDGVVLDASQSRGGGGRPMEFRYSVVATATDGSAVADALGAAVSAAAAARGGVTNPVIVLESAHLEPGVSYTFTVRATDFTGGTSTASATVTKSVYPMPISKISSGRTYTATRSHAVTIEGDVQLPSVACDAIAATEVGDGIDYRWSIVEGPILVEENFQSAHHFDVHARTLTTRSLYIPPRTLEPNAVYKWRLRSSLRVNPRAFFSDQIVTVRVSSSPIVPNLLTGDHRTVFADAPLALEVAPEDPDDARDTQGAAFPFTYVWSCKLLTPSSGAGPDRIDSESCDLPPDKTPGSYHLSEPRVVFPPGALTPGRTYEFSVRVAREPVAGGRKVDVPMRVTVIERPNATVTTTVTTAQNTTTARNGSNPPALRVVGTPTGVWSASRRLNLYAYVDDCPEPDPATCAVAWSCVEGDLSATGALAAAALTGVNGSVLSIDRGTLTEGMSYTFRASGVGGGGAANLTADVNVNVNAAPRGGTLEVAPIADADAGPFADIGVGKFLARAVGFADDPDHYPLTYEFFKKKNVTVDVTDANSSSVTARDPLGGTQTANNIVVILGPGWHEIEVRVTDRHGAAAVATATVTVAPAPVPSPPPPPPMPPPEFQGRRRLLAGVEADAGDETYYLSHQPPYTRGYNATTAARFFELMVAPSVAIGAHSQIVQAADAYARTFAVEPSGVLPGVLPAAGIDPATSNACGDEDPDALDVARVHARVAAALAAARDATPRTNAGVNQLWCASAILSTDPRLVRAGVGRDLMHALVADARELALSSRDKSRDGPVADPDSGVLRCAVELASNLLAARVGGCDLRFDEISEAAAASAVDDVVSAIGVALVPGAVATTADARHVSLAVAAADPSTGVGFPLVAAINSRGKSFAKASLDADASKVGPSGYNGTRGNSIVAVTHYRAGDGIAPSLAKEVIAPRLVSNYTHVTFQHVANLSETDTARSVVKAITITLGYDEASRSSELNAGRHPEVRIYDHALALATLNANATDSLGNKLAKYPGWTDRGASWSSAVARTAAEDESADSTYAVFEGLESNRLMLGVVMVNTNAPPPPQPPPPPSPPPPIPPSPMPPPAPEPEPEDHTAWIISGVVIGVWCLLSYAGYYYYVNYYSKRDWSAEYKAYIARKKHAQRMKEYFKKEKEVKEKMSMIDAFKREQNRRKVLRWAKVNMGALRDRLRRGPPRVAPAPGGRLPRRPPAKLALPY</sequence>
<accession>C1EH03</accession>
<dbReference type="InterPro" id="IPR001298">
    <property type="entry name" value="Filamin/ABP280_rpt"/>
</dbReference>
<feature type="repeat" description="Filamin" evidence="2">
    <location>
        <begin position="2627"/>
        <end position="2711"/>
    </location>
</feature>
<keyword evidence="4" id="KW-0472">Membrane</keyword>
<feature type="repeat" description="Filamin" evidence="2">
    <location>
        <begin position="1058"/>
        <end position="1162"/>
    </location>
</feature>
<feature type="compositionally biased region" description="Pro residues" evidence="3">
    <location>
        <begin position="4001"/>
        <end position="4028"/>
    </location>
</feature>
<evidence type="ECO:0000256" key="5">
    <source>
        <dbReference type="SAM" id="SignalP"/>
    </source>
</evidence>
<keyword evidence="4" id="KW-0812">Transmembrane</keyword>
<dbReference type="InterPro" id="IPR017868">
    <property type="entry name" value="Filamin/ABP280_repeat-like"/>
</dbReference>
<feature type="transmembrane region" description="Helical" evidence="4">
    <location>
        <begin position="4036"/>
        <end position="4058"/>
    </location>
</feature>
<dbReference type="PROSITE" id="PS51257">
    <property type="entry name" value="PROKAR_LIPOPROTEIN"/>
    <property type="match status" value="1"/>
</dbReference>
<feature type="repeat" description="Filamin" evidence="2">
    <location>
        <begin position="1167"/>
        <end position="1272"/>
    </location>
</feature>
<dbReference type="PANTHER" id="PTHR38537">
    <property type="entry name" value="JITTERBUG, ISOFORM N"/>
    <property type="match status" value="1"/>
</dbReference>
<dbReference type="Pfam" id="PF00630">
    <property type="entry name" value="Filamin"/>
    <property type="match status" value="6"/>
</dbReference>
<dbReference type="OrthoDB" id="18740at2759"/>
<feature type="repeat" description="Filamin" evidence="2">
    <location>
        <begin position="2092"/>
        <end position="2185"/>
    </location>
</feature>
<evidence type="ECO:0000256" key="2">
    <source>
        <dbReference type="PROSITE-ProRule" id="PRU00087"/>
    </source>
</evidence>
<dbReference type="SMART" id="SM00557">
    <property type="entry name" value="IG_FLMN"/>
    <property type="match status" value="7"/>
</dbReference>
<dbReference type="GO" id="GO:0051015">
    <property type="term" value="F:actin filament binding"/>
    <property type="evidence" value="ECO:0007669"/>
    <property type="project" value="InterPro"/>
</dbReference>
<feature type="region of interest" description="Disordered" evidence="3">
    <location>
        <begin position="3997"/>
        <end position="4030"/>
    </location>
</feature>
<protein>
    <submittedName>
        <fullName evidence="7">Filamin like protein</fullName>
    </submittedName>
</protein>
<gene>
    <name evidence="7" type="primary">FLM</name>
    <name evidence="7" type="ORF">MICPUN_104083</name>
</gene>
<organism evidence="7 8">
    <name type="scientific">Micromonas commoda (strain RCC299 / NOUM17 / CCMP2709)</name>
    <name type="common">Picoplanktonic green alga</name>
    <dbReference type="NCBI Taxonomy" id="296587"/>
    <lineage>
        <taxon>Eukaryota</taxon>
        <taxon>Viridiplantae</taxon>
        <taxon>Chlorophyta</taxon>
        <taxon>Mamiellophyceae</taxon>
        <taxon>Mamiellales</taxon>
        <taxon>Mamiellaceae</taxon>
        <taxon>Micromonas</taxon>
    </lineage>
</organism>
<feature type="repeat" description="Filamin" evidence="2">
    <location>
        <begin position="2713"/>
        <end position="2821"/>
    </location>
</feature>
<dbReference type="InParanoid" id="C1EH03"/>
<dbReference type="PANTHER" id="PTHR38537:SF8">
    <property type="entry name" value="FILAMIN-A"/>
    <property type="match status" value="1"/>
</dbReference>
<feature type="chain" id="PRO_5002906950" evidence="5">
    <location>
        <begin position="37"/>
        <end position="4155"/>
    </location>
</feature>
<keyword evidence="1" id="KW-0677">Repeat</keyword>
<feature type="domain" description="PKD/REJ-like" evidence="6">
    <location>
        <begin position="3091"/>
        <end position="3538"/>
    </location>
</feature>
<keyword evidence="5" id="KW-0732">Signal</keyword>
<dbReference type="Proteomes" id="UP000002009">
    <property type="component" value="Chromosome 14"/>
</dbReference>
<dbReference type="InterPro" id="IPR014756">
    <property type="entry name" value="Ig_E-set"/>
</dbReference>
<dbReference type="OMA" id="FITTASY"/>